<dbReference type="RefSeq" id="WP_092858116.1">
    <property type="nucleotide sequence ID" value="NZ_FOQH01000002.1"/>
</dbReference>
<accession>A0A1I3CUU4</accession>
<dbReference type="Proteomes" id="UP000199377">
    <property type="component" value="Unassembled WGS sequence"/>
</dbReference>
<dbReference type="AlphaFoldDB" id="A0A1I3CUU4"/>
<evidence type="ECO:0008006" key="3">
    <source>
        <dbReference type="Google" id="ProtNLM"/>
    </source>
</evidence>
<dbReference type="OrthoDB" id="333076at2"/>
<sequence>MLSPQDDLLGHQTPTTFNHVASSDERWTERYWYSGAPIDLPGVVLDLGLGWYPNRNVMDAFAGVTVDGVQTTLRVSRRLGRDPLGARVGPLGFQVIEGLKRHRLTLGENRSGLSFELDWLATFDGLQEAQSFRRKRNRVEEDLTRMTQFGRLQGWIELNGRRFDVAPETWWSQRDHSWGIRSRMQTDMASNDSLPAYKDFFWFWLTYQFDDFALSLFLKEREPGAPFFLSGEEVAREGRTRHVIKVEHEIDWADDPLGQTWTGGTLDLLYADGGRRRITLDPQPGRFFLKGGGYGGHKGWNHGDDMGREHADHYVWDLSDPETRRQARQLGDHFTRVECDGAVGWGMSEYGVAKGYPKYRIAQAHEPL</sequence>
<proteinExistence type="predicted"/>
<keyword evidence="2" id="KW-1185">Reference proteome</keyword>
<dbReference type="EMBL" id="FOQH01000002">
    <property type="protein sequence ID" value="SFH78260.1"/>
    <property type="molecule type" value="Genomic_DNA"/>
</dbReference>
<evidence type="ECO:0000313" key="1">
    <source>
        <dbReference type="EMBL" id="SFH78260.1"/>
    </source>
</evidence>
<organism evidence="1 2">
    <name type="scientific">Albimonas pacifica</name>
    <dbReference type="NCBI Taxonomy" id="1114924"/>
    <lineage>
        <taxon>Bacteria</taxon>
        <taxon>Pseudomonadati</taxon>
        <taxon>Pseudomonadota</taxon>
        <taxon>Alphaproteobacteria</taxon>
        <taxon>Rhodobacterales</taxon>
        <taxon>Paracoccaceae</taxon>
        <taxon>Albimonas</taxon>
    </lineage>
</organism>
<dbReference type="STRING" id="1114924.SAMN05216258_102223"/>
<dbReference type="SUPFAM" id="SSF159245">
    <property type="entry name" value="AttH-like"/>
    <property type="match status" value="1"/>
</dbReference>
<gene>
    <name evidence="1" type="ORF">SAMN05216258_102223</name>
</gene>
<reference evidence="1 2" key="1">
    <citation type="submission" date="2016-10" db="EMBL/GenBank/DDBJ databases">
        <authorList>
            <person name="de Groot N.N."/>
        </authorList>
    </citation>
    <scope>NUCLEOTIDE SEQUENCE [LARGE SCALE GENOMIC DNA]</scope>
    <source>
        <strain evidence="1 2">CGMCC 1.11030</strain>
    </source>
</reference>
<evidence type="ECO:0000313" key="2">
    <source>
        <dbReference type="Proteomes" id="UP000199377"/>
    </source>
</evidence>
<protein>
    <recommendedName>
        <fullName evidence="3">Hydroxyneurosporene synthase (CrtC)</fullName>
    </recommendedName>
</protein>
<name>A0A1I3CUU4_9RHOB</name>